<keyword evidence="8" id="KW-1185">Reference proteome</keyword>
<dbReference type="SUPFAM" id="SSF53335">
    <property type="entry name" value="S-adenosyl-L-methionine-dependent methyltransferases"/>
    <property type="match status" value="1"/>
</dbReference>
<feature type="active site" evidence="5">
    <location>
        <position position="426"/>
    </location>
</feature>
<feature type="binding site" evidence="4">
    <location>
        <position position="399"/>
    </location>
    <ligand>
        <name>S-adenosyl-L-methionine</name>
        <dbReference type="ChEBI" id="CHEBI:59789"/>
    </ligand>
</feature>
<protein>
    <submittedName>
        <fullName evidence="7">23S rRNA (Uracil(1939)-C(5))-methyltransferase RlmD</fullName>
        <ecNumber evidence="7">2.1.1.190</ecNumber>
    </submittedName>
</protein>
<keyword evidence="2 4" id="KW-0808">Transferase</keyword>
<evidence type="ECO:0000259" key="6">
    <source>
        <dbReference type="PROSITE" id="PS50926"/>
    </source>
</evidence>
<keyword evidence="1 4" id="KW-0489">Methyltransferase</keyword>
<dbReference type="GO" id="GO:0070475">
    <property type="term" value="P:rRNA base methylation"/>
    <property type="evidence" value="ECO:0007669"/>
    <property type="project" value="TreeGrafter"/>
</dbReference>
<dbReference type="PROSITE" id="PS01230">
    <property type="entry name" value="TRMA_1"/>
    <property type="match status" value="1"/>
</dbReference>
<dbReference type="EC" id="2.1.1.190" evidence="7"/>
<comment type="similarity">
    <text evidence="4">Belongs to the class I-like SAM-binding methyltransferase superfamily. RNA M5U methyltransferase family.</text>
</comment>
<dbReference type="AlphaFoldDB" id="A0A9Q9E1X3"/>
<proteinExistence type="inferred from homology"/>
<organism evidence="7 8">
    <name type="scientific">Fructilactobacillus cliffordii</name>
    <dbReference type="NCBI Taxonomy" id="2940299"/>
    <lineage>
        <taxon>Bacteria</taxon>
        <taxon>Bacillati</taxon>
        <taxon>Bacillota</taxon>
        <taxon>Bacilli</taxon>
        <taxon>Lactobacillales</taxon>
        <taxon>Lactobacillaceae</taxon>
        <taxon>Fructilactobacillus</taxon>
    </lineage>
</organism>
<evidence type="ECO:0000256" key="5">
    <source>
        <dbReference type="PROSITE-ProRule" id="PRU10015"/>
    </source>
</evidence>
<dbReference type="Gene3D" id="2.40.50.140">
    <property type="entry name" value="Nucleic acid-binding proteins"/>
    <property type="match status" value="1"/>
</dbReference>
<sequence length="468" mass="52919">MKKQRNQSHQRSTDVQVQLHQRVTVTIKRLGINGEGVGYYRRKLIFIPGALPTEVVQADISEIKPRYLRGTLQQIDKKSQFRIAPRDAYATEVGGLELEVLDYPQQLKFKRDLVKQALSRFHPRGFEKYDVRPVIGMQNPYEYRNKAQFQIRTDEAGRVIAGLYKEGTHEVVDMETCAVQDPLTMKVMRAVVQMVQDLQIPTYDEESNTGILKTIVVRAARNTDQVQLVFITHSKKLLKQHQLIWRIAEELPEVTSIMHNVNPGTSPLIWGEQTIRLAGSPTITEKIKGLSFALSARAFLQLNSIMTPKLYDLAGQALELAPTDRLVDAYAGVGTIGLTLAHQVNEVRGMETIPEAVEDANQNAATNRIENAHYFTGKAEELLPEWEQAGWYPDALVVDPPRVGLDQKLIDTILATRPQKFVYVSCNQSTLAQDLVQLTKEYNVDYLQPVDMLPQTAHVEIVVKLTLK</sequence>
<feature type="domain" description="TRAM" evidence="6">
    <location>
        <begin position="16"/>
        <end position="74"/>
    </location>
</feature>
<gene>
    <name evidence="7" type="primary">rlmD</name>
    <name evidence="7" type="ORF">M3M40_06915</name>
</gene>
<dbReference type="Pfam" id="PF05958">
    <property type="entry name" value="tRNA_U5-meth_tr"/>
    <property type="match status" value="1"/>
</dbReference>
<dbReference type="NCBIfam" id="TIGR00479">
    <property type="entry name" value="rumA"/>
    <property type="match status" value="1"/>
</dbReference>
<dbReference type="PANTHER" id="PTHR11061:SF45">
    <property type="match status" value="1"/>
</dbReference>
<evidence type="ECO:0000256" key="3">
    <source>
        <dbReference type="ARBA" id="ARBA00022691"/>
    </source>
</evidence>
<evidence type="ECO:0000313" key="7">
    <source>
        <dbReference type="EMBL" id="USS89195.1"/>
    </source>
</evidence>
<dbReference type="PANTHER" id="PTHR11061">
    <property type="entry name" value="RNA M5U METHYLTRANSFERASE"/>
    <property type="match status" value="1"/>
</dbReference>
<feature type="binding site" evidence="4">
    <location>
        <position position="301"/>
    </location>
    <ligand>
        <name>S-adenosyl-L-methionine</name>
        <dbReference type="ChEBI" id="CHEBI:59789"/>
    </ligand>
</feature>
<dbReference type="Proteomes" id="UP001055911">
    <property type="component" value="Chromosome"/>
</dbReference>
<dbReference type="PROSITE" id="PS50926">
    <property type="entry name" value="TRAM"/>
    <property type="match status" value="1"/>
</dbReference>
<evidence type="ECO:0000256" key="2">
    <source>
        <dbReference type="ARBA" id="ARBA00022679"/>
    </source>
</evidence>
<feature type="binding site" evidence="4">
    <location>
        <position position="351"/>
    </location>
    <ligand>
        <name>S-adenosyl-L-methionine</name>
        <dbReference type="ChEBI" id="CHEBI:59789"/>
    </ligand>
</feature>
<dbReference type="InterPro" id="IPR012340">
    <property type="entry name" value="NA-bd_OB-fold"/>
</dbReference>
<dbReference type="Pfam" id="PF01938">
    <property type="entry name" value="TRAM"/>
    <property type="match status" value="1"/>
</dbReference>
<dbReference type="GO" id="GO:0070041">
    <property type="term" value="F:rRNA (uridine-C5-)-methyltransferase activity"/>
    <property type="evidence" value="ECO:0007669"/>
    <property type="project" value="TreeGrafter"/>
</dbReference>
<evidence type="ECO:0000256" key="4">
    <source>
        <dbReference type="PROSITE-ProRule" id="PRU01024"/>
    </source>
</evidence>
<dbReference type="InterPro" id="IPR002792">
    <property type="entry name" value="TRAM_dom"/>
</dbReference>
<dbReference type="Gene3D" id="3.40.50.150">
    <property type="entry name" value="Vaccinia Virus protein VP39"/>
    <property type="match status" value="1"/>
</dbReference>
<dbReference type="EMBL" id="CP097119">
    <property type="protein sequence ID" value="USS89195.1"/>
    <property type="molecule type" value="Genomic_DNA"/>
</dbReference>
<evidence type="ECO:0000313" key="8">
    <source>
        <dbReference type="Proteomes" id="UP001055911"/>
    </source>
</evidence>
<feature type="active site" description="Nucleophile" evidence="4">
    <location>
        <position position="426"/>
    </location>
</feature>
<dbReference type="RefSeq" id="WP_252766712.1">
    <property type="nucleotide sequence ID" value="NZ_CP097119.1"/>
</dbReference>
<dbReference type="Gene3D" id="2.40.50.1070">
    <property type="match status" value="1"/>
</dbReference>
<dbReference type="InterPro" id="IPR029063">
    <property type="entry name" value="SAM-dependent_MTases_sf"/>
</dbReference>
<dbReference type="InterPro" id="IPR010280">
    <property type="entry name" value="U5_MeTrfase_fam"/>
</dbReference>
<name>A0A9Q9E1X3_9LACO</name>
<dbReference type="SUPFAM" id="SSF50249">
    <property type="entry name" value="Nucleic acid-binding proteins"/>
    <property type="match status" value="1"/>
</dbReference>
<dbReference type="PROSITE" id="PS51687">
    <property type="entry name" value="SAM_MT_RNA_M5U"/>
    <property type="match status" value="1"/>
</dbReference>
<reference evidence="7" key="1">
    <citation type="submission" date="2022-05" db="EMBL/GenBank/DDBJ databases">
        <authorList>
            <person name="Oliphant S.A."/>
            <person name="Watson-Haigh N.S."/>
            <person name="Sumby K.M."/>
            <person name="Gardner J.M."/>
            <person name="Jiranek V."/>
        </authorList>
    </citation>
    <scope>NUCLEOTIDE SEQUENCE</scope>
    <source>
        <strain evidence="7">KI4_B1</strain>
    </source>
</reference>
<dbReference type="InterPro" id="IPR030390">
    <property type="entry name" value="MeTrfase_TrmA_AS"/>
</dbReference>
<accession>A0A9Q9E1X3</accession>
<keyword evidence="3 4" id="KW-0949">S-adenosyl-L-methionine</keyword>
<evidence type="ECO:0000256" key="1">
    <source>
        <dbReference type="ARBA" id="ARBA00022603"/>
    </source>
</evidence>
<feature type="binding site" evidence="4">
    <location>
        <position position="330"/>
    </location>
    <ligand>
        <name>S-adenosyl-L-methionine</name>
        <dbReference type="ChEBI" id="CHEBI:59789"/>
    </ligand>
</feature>
<dbReference type="FunFam" id="2.40.50.1070:FF:000003">
    <property type="entry name" value="23S rRNA (Uracil-5-)-methyltransferase RumA"/>
    <property type="match status" value="1"/>
</dbReference>
<dbReference type="FunFam" id="3.40.50.150:FF:000009">
    <property type="entry name" value="23S rRNA (Uracil(1939)-C(5))-methyltransferase RlmD"/>
    <property type="match status" value="1"/>
</dbReference>